<evidence type="ECO:0008006" key="5">
    <source>
        <dbReference type="Google" id="ProtNLM"/>
    </source>
</evidence>
<evidence type="ECO:0000256" key="2">
    <source>
        <dbReference type="SAM" id="SignalP"/>
    </source>
</evidence>
<dbReference type="OrthoDB" id="3464996at2"/>
<organism evidence="3 4">
    <name type="scientific">Actinomadura rubrisoli</name>
    <dbReference type="NCBI Taxonomy" id="2530368"/>
    <lineage>
        <taxon>Bacteria</taxon>
        <taxon>Bacillati</taxon>
        <taxon>Actinomycetota</taxon>
        <taxon>Actinomycetes</taxon>
        <taxon>Streptosporangiales</taxon>
        <taxon>Thermomonosporaceae</taxon>
        <taxon>Actinomadura</taxon>
    </lineage>
</organism>
<dbReference type="RefSeq" id="WP_131900969.1">
    <property type="nucleotide sequence ID" value="NZ_SMKU01000272.1"/>
</dbReference>
<reference evidence="3 4" key="1">
    <citation type="submission" date="2019-03" db="EMBL/GenBank/DDBJ databases">
        <title>Draft genome sequences of novel Actinobacteria.</title>
        <authorList>
            <person name="Sahin N."/>
            <person name="Ay H."/>
            <person name="Saygin H."/>
        </authorList>
    </citation>
    <scope>NUCLEOTIDE SEQUENCE [LARGE SCALE GENOMIC DNA]</scope>
    <source>
        <strain evidence="3 4">H3C3</strain>
    </source>
</reference>
<sequence>MITLKAALIAASAVGAVAVGGGATWAMTGSHQEAGLQSGESKTAAVRQLKDVAPSPAPTCLPAKPGVPGVPGAKVPAGKLPTGDLPTGDLPTGNLPGAKLPDAKLPGGKVPDAKVPGGKLPDAKVPDARVPGVPLPHGKPPKDGLPKVEVPKPGIAAPGKPSVPGAPSTLPTCLPDAKQLPKGTPSTAPSPRVPGVPSVPGVPAVPAVPGLDCSKLPPAVKVGGPVEKAVMLPKGLRYVSTTPGSKALQKKKVCAVTQKWAGKAGQWLTVETLKTPAGMTQNQLRNALGLPGGGTPVTVGGAAAWQGPGGGGVLLFDPSGYSLFVNGSPVLAGGLQDVTAALRQAQ</sequence>
<evidence type="ECO:0000256" key="1">
    <source>
        <dbReference type="SAM" id="MobiDB-lite"/>
    </source>
</evidence>
<protein>
    <recommendedName>
        <fullName evidence="5">DUF3558 domain-containing protein</fullName>
    </recommendedName>
</protein>
<evidence type="ECO:0000313" key="3">
    <source>
        <dbReference type="EMBL" id="TDD72795.1"/>
    </source>
</evidence>
<comment type="caution">
    <text evidence="3">The sequence shown here is derived from an EMBL/GenBank/DDBJ whole genome shotgun (WGS) entry which is preliminary data.</text>
</comment>
<feature type="chain" id="PRO_5038904644" description="DUF3558 domain-containing protein" evidence="2">
    <location>
        <begin position="19"/>
        <end position="346"/>
    </location>
</feature>
<feature type="signal peptide" evidence="2">
    <location>
        <begin position="1"/>
        <end position="18"/>
    </location>
</feature>
<feature type="compositionally biased region" description="Basic and acidic residues" evidence="1">
    <location>
        <begin position="140"/>
        <end position="150"/>
    </location>
</feature>
<keyword evidence="4" id="KW-1185">Reference proteome</keyword>
<dbReference type="AlphaFoldDB" id="A0A4R5ALK0"/>
<dbReference type="EMBL" id="SMKU01000272">
    <property type="protein sequence ID" value="TDD72795.1"/>
    <property type="molecule type" value="Genomic_DNA"/>
</dbReference>
<gene>
    <name evidence="3" type="ORF">E1298_34860</name>
</gene>
<dbReference type="Proteomes" id="UP000294513">
    <property type="component" value="Unassembled WGS sequence"/>
</dbReference>
<keyword evidence="2" id="KW-0732">Signal</keyword>
<proteinExistence type="predicted"/>
<accession>A0A4R5ALK0</accession>
<feature type="region of interest" description="Disordered" evidence="1">
    <location>
        <begin position="76"/>
        <end position="197"/>
    </location>
</feature>
<evidence type="ECO:0000313" key="4">
    <source>
        <dbReference type="Proteomes" id="UP000294513"/>
    </source>
</evidence>
<name>A0A4R5ALK0_9ACTN</name>